<evidence type="ECO:0000256" key="9">
    <source>
        <dbReference type="ARBA" id="ARBA00023136"/>
    </source>
</evidence>
<feature type="transmembrane region" description="Helical" evidence="12">
    <location>
        <begin position="127"/>
        <end position="145"/>
    </location>
</feature>
<evidence type="ECO:0000313" key="18">
    <source>
        <dbReference type="EMBL" id="CAB5077086.1"/>
    </source>
</evidence>
<evidence type="ECO:0000256" key="7">
    <source>
        <dbReference type="ARBA" id="ARBA00023004"/>
    </source>
</evidence>
<dbReference type="PANTHER" id="PTHR35457:SF1">
    <property type="entry name" value="HEME A SYNTHASE"/>
    <property type="match status" value="1"/>
</dbReference>
<keyword evidence="8" id="KW-0350">Heme biosynthesis</keyword>
<feature type="transmembrane region" description="Helical" evidence="12">
    <location>
        <begin position="72"/>
        <end position="89"/>
    </location>
</feature>
<dbReference type="EMBL" id="CAFBRB010000141">
    <property type="protein sequence ID" value="CAB5077086.1"/>
    <property type="molecule type" value="Genomic_DNA"/>
</dbReference>
<dbReference type="AlphaFoldDB" id="A0A6J6ZK37"/>
<dbReference type="GO" id="GO:0006784">
    <property type="term" value="P:heme A biosynthetic process"/>
    <property type="evidence" value="ECO:0007669"/>
    <property type="project" value="InterPro"/>
</dbReference>
<evidence type="ECO:0000256" key="6">
    <source>
        <dbReference type="ARBA" id="ARBA00023002"/>
    </source>
</evidence>
<dbReference type="GO" id="GO:0016020">
    <property type="term" value="C:membrane"/>
    <property type="evidence" value="ECO:0007669"/>
    <property type="project" value="UniProtKB-SubCell"/>
</dbReference>
<dbReference type="InterPro" id="IPR050450">
    <property type="entry name" value="COX15/CtaA_HemeA_synthase"/>
</dbReference>
<comment type="subcellular location">
    <subcellularLocation>
        <location evidence="1">Membrane</location>
        <topology evidence="1">Multi-pass membrane protein</topology>
    </subcellularLocation>
</comment>
<keyword evidence="7" id="KW-0408">Iron</keyword>
<dbReference type="GO" id="GO:0016491">
    <property type="term" value="F:oxidoreductase activity"/>
    <property type="evidence" value="ECO:0007669"/>
    <property type="project" value="UniProtKB-KW"/>
</dbReference>
<dbReference type="InterPro" id="IPR003780">
    <property type="entry name" value="COX15/CtaA_fam"/>
</dbReference>
<evidence type="ECO:0000313" key="17">
    <source>
        <dbReference type="EMBL" id="CAB4919478.1"/>
    </source>
</evidence>
<evidence type="ECO:0000313" key="14">
    <source>
        <dbReference type="EMBL" id="CAB4764439.1"/>
    </source>
</evidence>
<accession>A0A6J6ZK37</accession>
<evidence type="ECO:0000313" key="16">
    <source>
        <dbReference type="EMBL" id="CAB4839355.1"/>
    </source>
</evidence>
<name>A0A6J6ZK37_9ZZZZ</name>
<feature type="transmembrane region" description="Helical" evidence="12">
    <location>
        <begin position="261"/>
        <end position="280"/>
    </location>
</feature>
<sequence length="290" mass="31153">MMRSRLERALSPLIGLLLVLQAGIVVTGGAVRLTGSGLGCPTWPECTHGSIAPVPHQAQGVFHSWIEFGNRLLTFALIAASIAVIVAIVRLKRKDIRTLGIWQLLGIIAQIPLGGITVLTHLNPIPVAGHFLLSIALIAAGTTLFERRHINAVTSRAIEMKNFLLARIHIILSALVIIVGTVVTGSGPNAGDISAPRFNISIDRVAWLHAGLVIALMVVTVALFFSCNDSLLRKRIKIFIVAALAQGAIGFAQYYQGLPELLVGMHLLGVTLVWISAWRIHLAAQIGKLR</sequence>
<evidence type="ECO:0000256" key="8">
    <source>
        <dbReference type="ARBA" id="ARBA00023133"/>
    </source>
</evidence>
<evidence type="ECO:0000256" key="5">
    <source>
        <dbReference type="ARBA" id="ARBA00022989"/>
    </source>
</evidence>
<reference evidence="15" key="1">
    <citation type="submission" date="2020-05" db="EMBL/GenBank/DDBJ databases">
        <authorList>
            <person name="Chiriac C."/>
            <person name="Salcher M."/>
            <person name="Ghai R."/>
            <person name="Kavagutti S V."/>
        </authorList>
    </citation>
    <scope>NUCLEOTIDE SEQUENCE</scope>
</reference>
<feature type="transmembrane region" description="Helical" evidence="12">
    <location>
        <begin position="166"/>
        <end position="186"/>
    </location>
</feature>
<dbReference type="EMBL" id="CAFAZX010000001">
    <property type="protein sequence ID" value="CAB4839355.1"/>
    <property type="molecule type" value="Genomic_DNA"/>
</dbReference>
<dbReference type="EMBL" id="CAEZZR010000005">
    <property type="protein sequence ID" value="CAB4764439.1"/>
    <property type="molecule type" value="Genomic_DNA"/>
</dbReference>
<comment type="pathway">
    <text evidence="11">Porphyrin-containing compound metabolism.</text>
</comment>
<keyword evidence="5 12" id="KW-1133">Transmembrane helix</keyword>
<proteinExistence type="predicted"/>
<keyword evidence="2" id="KW-1003">Cell membrane</keyword>
<evidence type="ECO:0000313" key="15">
    <source>
        <dbReference type="EMBL" id="CAB4821094.1"/>
    </source>
</evidence>
<keyword evidence="3 12" id="KW-0812">Transmembrane</keyword>
<gene>
    <name evidence="13" type="ORF">UFOPK2254_00037</name>
    <name evidence="14" type="ORF">UFOPK2907_00108</name>
    <name evidence="15" type="ORF">UFOPK3197_00207</name>
    <name evidence="16" type="ORF">UFOPK3241_00040</name>
    <name evidence="17" type="ORF">UFOPK3707_00272</name>
    <name evidence="18" type="ORF">UFOPK4401_01120</name>
</gene>
<protein>
    <submittedName>
        <fullName evidence="15">Unannotated protein</fullName>
    </submittedName>
</protein>
<evidence type="ECO:0000256" key="3">
    <source>
        <dbReference type="ARBA" id="ARBA00022692"/>
    </source>
</evidence>
<feature type="transmembrane region" description="Helical" evidence="12">
    <location>
        <begin position="238"/>
        <end position="255"/>
    </location>
</feature>
<dbReference type="EMBL" id="CAFBMY010000025">
    <property type="protein sequence ID" value="CAB4919478.1"/>
    <property type="molecule type" value="Genomic_DNA"/>
</dbReference>
<evidence type="ECO:0000256" key="10">
    <source>
        <dbReference type="ARBA" id="ARBA00023157"/>
    </source>
</evidence>
<evidence type="ECO:0000256" key="1">
    <source>
        <dbReference type="ARBA" id="ARBA00004141"/>
    </source>
</evidence>
<keyword evidence="9 12" id="KW-0472">Membrane</keyword>
<evidence type="ECO:0000256" key="12">
    <source>
        <dbReference type="SAM" id="Phobius"/>
    </source>
</evidence>
<dbReference type="PANTHER" id="PTHR35457">
    <property type="entry name" value="HEME A SYNTHASE"/>
    <property type="match status" value="1"/>
</dbReference>
<evidence type="ECO:0000313" key="13">
    <source>
        <dbReference type="EMBL" id="CAB4649124.1"/>
    </source>
</evidence>
<keyword evidence="6" id="KW-0560">Oxidoreductase</keyword>
<dbReference type="GO" id="GO:0046872">
    <property type="term" value="F:metal ion binding"/>
    <property type="evidence" value="ECO:0007669"/>
    <property type="project" value="UniProtKB-KW"/>
</dbReference>
<evidence type="ECO:0000256" key="2">
    <source>
        <dbReference type="ARBA" id="ARBA00022475"/>
    </source>
</evidence>
<evidence type="ECO:0000256" key="4">
    <source>
        <dbReference type="ARBA" id="ARBA00022723"/>
    </source>
</evidence>
<feature type="transmembrane region" description="Helical" evidence="12">
    <location>
        <begin position="206"/>
        <end position="226"/>
    </location>
</feature>
<keyword evidence="10" id="KW-1015">Disulfide bond</keyword>
<dbReference type="Pfam" id="PF02628">
    <property type="entry name" value="COX15-CtaA"/>
    <property type="match status" value="1"/>
</dbReference>
<organism evidence="15">
    <name type="scientific">freshwater metagenome</name>
    <dbReference type="NCBI Taxonomy" id="449393"/>
    <lineage>
        <taxon>unclassified sequences</taxon>
        <taxon>metagenomes</taxon>
        <taxon>ecological metagenomes</taxon>
    </lineage>
</organism>
<dbReference type="EMBL" id="CAEZWO010000002">
    <property type="protein sequence ID" value="CAB4649124.1"/>
    <property type="molecule type" value="Genomic_DNA"/>
</dbReference>
<dbReference type="EMBL" id="CAFABI010000014">
    <property type="protein sequence ID" value="CAB4821094.1"/>
    <property type="molecule type" value="Genomic_DNA"/>
</dbReference>
<evidence type="ECO:0000256" key="11">
    <source>
        <dbReference type="ARBA" id="ARBA00023444"/>
    </source>
</evidence>
<keyword evidence="4" id="KW-0479">Metal-binding</keyword>
<feature type="transmembrane region" description="Helical" evidence="12">
    <location>
        <begin position="101"/>
        <end position="121"/>
    </location>
</feature>